<keyword evidence="2" id="KW-1185">Reference proteome</keyword>
<gene>
    <name evidence="1" type="ORF">QCA50_010740</name>
</gene>
<dbReference type="AlphaFoldDB" id="A0AAW0FYR7"/>
<reference evidence="1 2" key="1">
    <citation type="submission" date="2022-09" db="EMBL/GenBank/DDBJ databases">
        <authorList>
            <person name="Palmer J.M."/>
        </authorList>
    </citation>
    <scope>NUCLEOTIDE SEQUENCE [LARGE SCALE GENOMIC DNA]</scope>
    <source>
        <strain evidence="1 2">DSM 7382</strain>
    </source>
</reference>
<organism evidence="1 2">
    <name type="scientific">Cerrena zonata</name>
    <dbReference type="NCBI Taxonomy" id="2478898"/>
    <lineage>
        <taxon>Eukaryota</taxon>
        <taxon>Fungi</taxon>
        <taxon>Dikarya</taxon>
        <taxon>Basidiomycota</taxon>
        <taxon>Agaricomycotina</taxon>
        <taxon>Agaricomycetes</taxon>
        <taxon>Polyporales</taxon>
        <taxon>Cerrenaceae</taxon>
        <taxon>Cerrena</taxon>
    </lineage>
</organism>
<protein>
    <submittedName>
        <fullName evidence="1">Uncharacterized protein</fullName>
    </submittedName>
</protein>
<evidence type="ECO:0000313" key="1">
    <source>
        <dbReference type="EMBL" id="KAK7685931.1"/>
    </source>
</evidence>
<name>A0AAW0FYR7_9APHY</name>
<comment type="caution">
    <text evidence="1">The sequence shown here is derived from an EMBL/GenBank/DDBJ whole genome shotgun (WGS) entry which is preliminary data.</text>
</comment>
<sequence length="336" mass="37141">MLLPFVKRAVVYFAREHVIHKLPIETKSHILHFCDLPTLLGLYCDNGWRELVGIEMMLCYNALLASFTPNPASFRQMMSDTGSIISGSTALYLLLRQPCTWKPRDVDVIGVNEGYKTLLAFILSLPGAKVVSDSREQLEGDGPDSYPYEGLRRLVKVSTDMANFDVIESTGSVPSNTVVHYWGTHVMNALTADSIQCAYPALTLAHKVIQVRYTNATNPITKYKQRGFELIRKEFRAVNLSASCGHNVLCSSRDRYFGDEDTLVLPIPGLVATGRERQMGSGGPRRVSAWRMGGRACGTADCCLALAPRVEEIIVVPVRGEGAHVSRNDVTYEGLI</sequence>
<dbReference type="EMBL" id="JASBNA010000018">
    <property type="protein sequence ID" value="KAK7685931.1"/>
    <property type="molecule type" value="Genomic_DNA"/>
</dbReference>
<accession>A0AAW0FYR7</accession>
<dbReference type="Proteomes" id="UP001385951">
    <property type="component" value="Unassembled WGS sequence"/>
</dbReference>
<proteinExistence type="predicted"/>
<evidence type="ECO:0000313" key="2">
    <source>
        <dbReference type="Proteomes" id="UP001385951"/>
    </source>
</evidence>